<name>A0ABX1TJJ3_9GAMM</name>
<sequence length="139" mass="15357">MKTTLRFLFLAFVLAVSGVHAADTEAVNQARKSANSWLALVDAAQYGQSWDEAATLFKSAVTKQEWMKAVQSTRAPLGALKSRTFKTATFTRSLPGAPDGEYVVIQFDTRFENKAAAVETVTPMRQKDGAWKVSGYYIR</sequence>
<keyword evidence="3" id="KW-1185">Reference proteome</keyword>
<dbReference type="RefSeq" id="WP_169248809.1">
    <property type="nucleotide sequence ID" value="NZ_SPMZ01000028.1"/>
</dbReference>
<organism evidence="2 3">
    <name type="scientific">Candidatus Competibacter phosphatis</name>
    <dbReference type="NCBI Taxonomy" id="221280"/>
    <lineage>
        <taxon>Bacteria</taxon>
        <taxon>Pseudomonadati</taxon>
        <taxon>Pseudomonadota</taxon>
        <taxon>Gammaproteobacteria</taxon>
        <taxon>Candidatus Competibacteraceae</taxon>
        <taxon>Candidatus Competibacter</taxon>
    </lineage>
</organism>
<proteinExistence type="predicted"/>
<accession>A0ABX1TJJ3</accession>
<evidence type="ECO:0000256" key="1">
    <source>
        <dbReference type="SAM" id="SignalP"/>
    </source>
</evidence>
<dbReference type="InterPro" id="IPR025091">
    <property type="entry name" value="DUF4019"/>
</dbReference>
<reference evidence="2 3" key="1">
    <citation type="submission" date="2019-03" db="EMBL/GenBank/DDBJ databases">
        <title>Metabolic reconstructions from genomes of highly enriched 'Candidatus Accumulibacter' and 'Candidatus Competibacter' bioreactor populations.</title>
        <authorList>
            <person name="Annavajhala M.K."/>
            <person name="Welles L."/>
            <person name="Abbas B."/>
            <person name="Sorokin D."/>
            <person name="Park H."/>
            <person name="Van Loosdrecht M."/>
            <person name="Chandran K."/>
        </authorList>
    </citation>
    <scope>NUCLEOTIDE SEQUENCE [LARGE SCALE GENOMIC DNA]</scope>
    <source>
        <strain evidence="2 3">SBR_G</strain>
    </source>
</reference>
<evidence type="ECO:0000313" key="2">
    <source>
        <dbReference type="EMBL" id="NMQ19556.1"/>
    </source>
</evidence>
<comment type="caution">
    <text evidence="2">The sequence shown here is derived from an EMBL/GenBank/DDBJ whole genome shotgun (WGS) entry which is preliminary data.</text>
</comment>
<dbReference type="EMBL" id="SPMZ01000028">
    <property type="protein sequence ID" value="NMQ19556.1"/>
    <property type="molecule type" value="Genomic_DNA"/>
</dbReference>
<protein>
    <submittedName>
        <fullName evidence="2">DUF4019 domain-containing protein</fullName>
    </submittedName>
</protein>
<keyword evidence="1" id="KW-0732">Signal</keyword>
<dbReference type="Pfam" id="PF13211">
    <property type="entry name" value="DUF4019"/>
    <property type="match status" value="1"/>
</dbReference>
<feature type="signal peptide" evidence="1">
    <location>
        <begin position="1"/>
        <end position="21"/>
    </location>
</feature>
<dbReference type="Proteomes" id="UP000760480">
    <property type="component" value="Unassembled WGS sequence"/>
</dbReference>
<evidence type="ECO:0000313" key="3">
    <source>
        <dbReference type="Proteomes" id="UP000760480"/>
    </source>
</evidence>
<gene>
    <name evidence="2" type="ORF">E4P82_10345</name>
</gene>
<feature type="chain" id="PRO_5045146312" evidence="1">
    <location>
        <begin position="22"/>
        <end position="139"/>
    </location>
</feature>